<sequence>MTTEQQLPQCWIDVKDASDAGINQVILYGPPGTGKTFTGLHFGTGAGGAFRLICNEDMTSADVTGHMLPAGDTWRWNSGAVLNAWEGNGHVGGRVVADEIDRASGDVLSLLLAMFDSPESASWTNPMTQEKHRPNPGFSVYMTTNLEQPEELPTALKDRFPVAIRINAPHPDALQFLSPRLRVPAAMSADDAYGRISLRGWKAFDKASEAIGDEKAARLVFGSLANSVLDTLRVNALA</sequence>
<accession>A0A6J5NBE1</accession>
<dbReference type="GO" id="GO:0005524">
    <property type="term" value="F:ATP binding"/>
    <property type="evidence" value="ECO:0007669"/>
    <property type="project" value="InterPro"/>
</dbReference>
<organism evidence="2">
    <name type="scientific">uncultured Caudovirales phage</name>
    <dbReference type="NCBI Taxonomy" id="2100421"/>
    <lineage>
        <taxon>Viruses</taxon>
        <taxon>Duplodnaviria</taxon>
        <taxon>Heunggongvirae</taxon>
        <taxon>Uroviricota</taxon>
        <taxon>Caudoviricetes</taxon>
        <taxon>Peduoviridae</taxon>
        <taxon>Maltschvirus</taxon>
        <taxon>Maltschvirus maltsch</taxon>
    </lineage>
</organism>
<evidence type="ECO:0000313" key="2">
    <source>
        <dbReference type="EMBL" id="CAB4154358.1"/>
    </source>
</evidence>
<dbReference type="InterPro" id="IPR050764">
    <property type="entry name" value="CbbQ/NirQ/NorQ/GpvN"/>
</dbReference>
<dbReference type="Pfam" id="PF07728">
    <property type="entry name" value="AAA_5"/>
    <property type="match status" value="1"/>
</dbReference>
<dbReference type="InterPro" id="IPR011704">
    <property type="entry name" value="ATPase_dyneun-rel_AAA"/>
</dbReference>
<evidence type="ECO:0000259" key="1">
    <source>
        <dbReference type="Pfam" id="PF07728"/>
    </source>
</evidence>
<protein>
    <submittedName>
        <fullName evidence="2">AAA domain containing protein</fullName>
    </submittedName>
</protein>
<dbReference type="SUPFAM" id="SSF52540">
    <property type="entry name" value="P-loop containing nucleoside triphosphate hydrolases"/>
    <property type="match status" value="1"/>
</dbReference>
<dbReference type="EMBL" id="LR796612">
    <property type="protein sequence ID" value="CAB4154358.1"/>
    <property type="molecule type" value="Genomic_DNA"/>
</dbReference>
<dbReference type="PANTHER" id="PTHR42759">
    <property type="entry name" value="MOXR FAMILY PROTEIN"/>
    <property type="match status" value="1"/>
</dbReference>
<dbReference type="PANTHER" id="PTHR42759:SF1">
    <property type="entry name" value="MAGNESIUM-CHELATASE SUBUNIT CHLD"/>
    <property type="match status" value="1"/>
</dbReference>
<dbReference type="GO" id="GO:0016887">
    <property type="term" value="F:ATP hydrolysis activity"/>
    <property type="evidence" value="ECO:0007669"/>
    <property type="project" value="InterPro"/>
</dbReference>
<feature type="domain" description="ATPase dynein-related AAA" evidence="1">
    <location>
        <begin position="25"/>
        <end position="160"/>
    </location>
</feature>
<dbReference type="InterPro" id="IPR027417">
    <property type="entry name" value="P-loop_NTPase"/>
</dbReference>
<reference evidence="2" key="1">
    <citation type="submission" date="2020-04" db="EMBL/GenBank/DDBJ databases">
        <authorList>
            <person name="Chiriac C."/>
            <person name="Salcher M."/>
            <person name="Ghai R."/>
            <person name="Kavagutti S V."/>
        </authorList>
    </citation>
    <scope>NUCLEOTIDE SEQUENCE</scope>
</reference>
<dbReference type="CDD" id="cd00009">
    <property type="entry name" value="AAA"/>
    <property type="match status" value="1"/>
</dbReference>
<dbReference type="Gene3D" id="3.40.50.300">
    <property type="entry name" value="P-loop containing nucleotide triphosphate hydrolases"/>
    <property type="match status" value="1"/>
</dbReference>
<proteinExistence type="predicted"/>
<gene>
    <name evidence="2" type="ORF">UFOVP629_89</name>
</gene>
<name>A0A6J5NBE1_9CAUD</name>